<dbReference type="Proteomes" id="UP000560658">
    <property type="component" value="Unassembled WGS sequence"/>
</dbReference>
<keyword evidence="3" id="KW-0808">Transferase</keyword>
<accession>A0A840D875</accession>
<evidence type="ECO:0000256" key="3">
    <source>
        <dbReference type="ARBA" id="ARBA00022679"/>
    </source>
</evidence>
<proteinExistence type="inferred from homology"/>
<comment type="similarity">
    <text evidence="1">Belongs to the glycosyltransferase 2 family.</text>
</comment>
<evidence type="ECO:0000259" key="4">
    <source>
        <dbReference type="Pfam" id="PF00535"/>
    </source>
</evidence>
<dbReference type="PANTHER" id="PTHR43179">
    <property type="entry name" value="RHAMNOSYLTRANSFERASE WBBL"/>
    <property type="match status" value="1"/>
</dbReference>
<dbReference type="InterPro" id="IPR001173">
    <property type="entry name" value="Glyco_trans_2-like"/>
</dbReference>
<dbReference type="EMBL" id="JACIER010000010">
    <property type="protein sequence ID" value="MBB4044825.1"/>
    <property type="molecule type" value="Genomic_DNA"/>
</dbReference>
<sequence length="312" mass="35445">MNPAQPLISFITICYNGLEDTCELIESLRNKIHSVSYEIIIVDNASREDEAAAISSRYPFVTAIRNPVNNGFSGGNNVGIRHAQGSYLFFINNDTFIEEDGIQALVERLESSPQIGGVSPKLRFAFPPQHVQFAGFTPLSRFALRNRTLGYDCVDDGSYDTAHPTPYLHGAAMLIKRRVIEEAGLMPEVFFLYYEELDWCTSMTRAGYELWYEPRCTVFHKESRSTGQLSKTRTYYLTRNRLLYARRNLRGTRRTVSLIYLSTIAAAKNALSYLLQRRWDLAGEVCRATKDGWSPTLREEKLCVNSPNPSQP</sequence>
<dbReference type="PANTHER" id="PTHR43179:SF12">
    <property type="entry name" value="GALACTOFURANOSYLTRANSFERASE GLFT2"/>
    <property type="match status" value="1"/>
</dbReference>
<comment type="caution">
    <text evidence="5">The sequence shown here is derived from an EMBL/GenBank/DDBJ whole genome shotgun (WGS) entry which is preliminary data.</text>
</comment>
<evidence type="ECO:0000313" key="5">
    <source>
        <dbReference type="EMBL" id="MBB4044825.1"/>
    </source>
</evidence>
<keyword evidence="6" id="KW-1185">Reference proteome</keyword>
<dbReference type="SUPFAM" id="SSF53448">
    <property type="entry name" value="Nucleotide-diphospho-sugar transferases"/>
    <property type="match status" value="1"/>
</dbReference>
<feature type="domain" description="Glycosyltransferase 2-like" evidence="4">
    <location>
        <begin position="9"/>
        <end position="114"/>
    </location>
</feature>
<name>A0A840D875_9BACE</name>
<dbReference type="Gene3D" id="3.90.550.10">
    <property type="entry name" value="Spore Coat Polysaccharide Biosynthesis Protein SpsA, Chain A"/>
    <property type="match status" value="1"/>
</dbReference>
<gene>
    <name evidence="5" type="ORF">GGR06_002623</name>
</gene>
<organism evidence="5 6">
    <name type="scientific">Bacteroides reticulotermitis</name>
    <dbReference type="NCBI Taxonomy" id="1133319"/>
    <lineage>
        <taxon>Bacteria</taxon>
        <taxon>Pseudomonadati</taxon>
        <taxon>Bacteroidota</taxon>
        <taxon>Bacteroidia</taxon>
        <taxon>Bacteroidales</taxon>
        <taxon>Bacteroidaceae</taxon>
        <taxon>Bacteroides</taxon>
    </lineage>
</organism>
<dbReference type="CDD" id="cd04186">
    <property type="entry name" value="GT_2_like_c"/>
    <property type="match status" value="1"/>
</dbReference>
<dbReference type="Pfam" id="PF00535">
    <property type="entry name" value="Glycos_transf_2"/>
    <property type="match status" value="1"/>
</dbReference>
<dbReference type="InterPro" id="IPR029044">
    <property type="entry name" value="Nucleotide-diphossugar_trans"/>
</dbReference>
<reference evidence="5" key="1">
    <citation type="submission" date="2020-08" db="EMBL/GenBank/DDBJ databases">
        <title>Genomic Encyclopedia of Type Strains, Phase IV (KMG-IV): sequencing the most valuable type-strain genomes for metagenomic binning, comparative biology and taxonomic classification.</title>
        <authorList>
            <person name="Goeker M."/>
        </authorList>
    </citation>
    <scope>NUCLEOTIDE SEQUENCE [LARGE SCALE GENOMIC DNA]</scope>
    <source>
        <strain evidence="5">DSM 105720</strain>
    </source>
</reference>
<keyword evidence="2" id="KW-0328">Glycosyltransferase</keyword>
<evidence type="ECO:0000256" key="2">
    <source>
        <dbReference type="ARBA" id="ARBA00022676"/>
    </source>
</evidence>
<dbReference type="RefSeq" id="WP_044164682.1">
    <property type="nucleotide sequence ID" value="NZ_JACIER010000010.1"/>
</dbReference>
<protein>
    <recommendedName>
        <fullName evidence="4">Glycosyltransferase 2-like domain-containing protein</fullName>
    </recommendedName>
</protein>
<evidence type="ECO:0000256" key="1">
    <source>
        <dbReference type="ARBA" id="ARBA00006739"/>
    </source>
</evidence>
<evidence type="ECO:0000313" key="6">
    <source>
        <dbReference type="Proteomes" id="UP000560658"/>
    </source>
</evidence>
<dbReference type="AlphaFoldDB" id="A0A840D875"/>
<dbReference type="GO" id="GO:0016757">
    <property type="term" value="F:glycosyltransferase activity"/>
    <property type="evidence" value="ECO:0007669"/>
    <property type="project" value="UniProtKB-KW"/>
</dbReference>